<protein>
    <submittedName>
        <fullName evidence="1">Uncharacterized protein</fullName>
    </submittedName>
</protein>
<dbReference type="Proteomes" id="UP000293852">
    <property type="component" value="Unassembled WGS sequence"/>
</dbReference>
<evidence type="ECO:0000313" key="1">
    <source>
        <dbReference type="EMBL" id="RZS60510.1"/>
    </source>
</evidence>
<keyword evidence="2" id="KW-1185">Reference proteome</keyword>
<name>A0A4V2EXS5_9MICO</name>
<comment type="caution">
    <text evidence="1">The sequence shown here is derived from an EMBL/GenBank/DDBJ whole genome shotgun (WGS) entry which is preliminary data.</text>
</comment>
<sequence>MNLRSPVTAGVTALVTAGLVCGCTAAPSGRLDTAPYGGLPSQQPTAPAAVTALPTFDASSTVGDYADGFPRSLVEAPEGATVIASSAQPLDGGLTRISLNLSTPASSDDVLAQLGGPLAAAGFAPTQPQALSGLTAQTAWTRRSERPEGPLIETLLIGVLDDGDSRLVSVSGTVATPPD</sequence>
<accession>A0A4V2EXS5</accession>
<gene>
    <name evidence="1" type="ORF">EV386_0768</name>
</gene>
<evidence type="ECO:0000313" key="2">
    <source>
        <dbReference type="Proteomes" id="UP000293852"/>
    </source>
</evidence>
<organism evidence="1 2">
    <name type="scientific">Xylanimonas ulmi</name>
    <dbReference type="NCBI Taxonomy" id="228973"/>
    <lineage>
        <taxon>Bacteria</taxon>
        <taxon>Bacillati</taxon>
        <taxon>Actinomycetota</taxon>
        <taxon>Actinomycetes</taxon>
        <taxon>Micrococcales</taxon>
        <taxon>Promicromonosporaceae</taxon>
        <taxon>Xylanimonas</taxon>
    </lineage>
</organism>
<proteinExistence type="predicted"/>
<dbReference type="RefSeq" id="WP_165399830.1">
    <property type="nucleotide sequence ID" value="NZ_SGWX01000001.1"/>
</dbReference>
<dbReference type="PROSITE" id="PS51257">
    <property type="entry name" value="PROKAR_LIPOPROTEIN"/>
    <property type="match status" value="1"/>
</dbReference>
<dbReference type="EMBL" id="SGWX01000001">
    <property type="protein sequence ID" value="RZS60510.1"/>
    <property type="molecule type" value="Genomic_DNA"/>
</dbReference>
<reference evidence="1 2" key="1">
    <citation type="submission" date="2019-02" db="EMBL/GenBank/DDBJ databases">
        <title>Sequencing the genomes of 1000 actinobacteria strains.</title>
        <authorList>
            <person name="Klenk H.-P."/>
        </authorList>
    </citation>
    <scope>NUCLEOTIDE SEQUENCE [LARGE SCALE GENOMIC DNA]</scope>
    <source>
        <strain evidence="1 2">DSM 16932</strain>
    </source>
</reference>
<dbReference type="AlphaFoldDB" id="A0A4V2EXS5"/>